<dbReference type="GO" id="GO:0005743">
    <property type="term" value="C:mitochondrial inner membrane"/>
    <property type="evidence" value="ECO:0007669"/>
    <property type="project" value="UniProtKB-SubCell"/>
</dbReference>
<gene>
    <name evidence="9" type="ORF">R5R35_010137</name>
</gene>
<dbReference type="SUPFAM" id="SSF81415">
    <property type="entry name" value="Mitochondrial cytochrome c oxidase subunit VIc"/>
    <property type="match status" value="1"/>
</dbReference>
<evidence type="ECO:0000256" key="1">
    <source>
        <dbReference type="ARBA" id="ARBA00004434"/>
    </source>
</evidence>
<keyword evidence="8" id="KW-0472">Membrane</keyword>
<dbReference type="Gene3D" id="4.10.93.10">
    <property type="entry name" value="Mitochondrial cytochrome c oxidase subunit VIc/VIIs"/>
    <property type="match status" value="1"/>
</dbReference>
<evidence type="ECO:0000256" key="7">
    <source>
        <dbReference type="ARBA" id="ARBA00023128"/>
    </source>
</evidence>
<keyword evidence="6" id="KW-1133">Transmembrane helix</keyword>
<evidence type="ECO:0000256" key="4">
    <source>
        <dbReference type="ARBA" id="ARBA00022692"/>
    </source>
</evidence>
<evidence type="ECO:0000256" key="3">
    <source>
        <dbReference type="ARBA" id="ARBA00007204"/>
    </source>
</evidence>
<dbReference type="InterPro" id="IPR034884">
    <property type="entry name" value="Cytochrome_c_oxidase_VIc/VIIs"/>
</dbReference>
<protein>
    <recommendedName>
        <fullName evidence="11">Mitochondrial cytochrome c oxidase subunit VIc/VIIs domain-containing protein</fullName>
    </recommendedName>
</protein>
<evidence type="ECO:0000313" key="10">
    <source>
        <dbReference type="Proteomes" id="UP001378592"/>
    </source>
</evidence>
<comment type="subcellular location">
    <subcellularLocation>
        <location evidence="1">Mitochondrion inner membrane</location>
        <topology evidence="1">Single-pass membrane protein</topology>
    </subcellularLocation>
</comment>
<comment type="similarity">
    <text evidence="3">Belongs to the cytochrome c oxidase subunit 6c family.</text>
</comment>
<dbReference type="Proteomes" id="UP001378592">
    <property type="component" value="Unassembled WGS sequence"/>
</dbReference>
<keyword evidence="5" id="KW-0999">Mitochondrion inner membrane</keyword>
<evidence type="ECO:0000256" key="6">
    <source>
        <dbReference type="ARBA" id="ARBA00022989"/>
    </source>
</evidence>
<organism evidence="9 10">
    <name type="scientific">Gryllus longicercus</name>
    <dbReference type="NCBI Taxonomy" id="2509291"/>
    <lineage>
        <taxon>Eukaryota</taxon>
        <taxon>Metazoa</taxon>
        <taxon>Ecdysozoa</taxon>
        <taxon>Arthropoda</taxon>
        <taxon>Hexapoda</taxon>
        <taxon>Insecta</taxon>
        <taxon>Pterygota</taxon>
        <taxon>Neoptera</taxon>
        <taxon>Polyneoptera</taxon>
        <taxon>Orthoptera</taxon>
        <taxon>Ensifera</taxon>
        <taxon>Gryllidea</taxon>
        <taxon>Grylloidea</taxon>
        <taxon>Gryllidae</taxon>
        <taxon>Gryllinae</taxon>
        <taxon>Gryllus</taxon>
    </lineage>
</organism>
<accession>A0AAN9VB66</accession>
<dbReference type="InterPro" id="IPR037169">
    <property type="entry name" value="Cytochrome_c_oxidase_VIc_sf"/>
</dbReference>
<dbReference type="AlphaFoldDB" id="A0AAN9VB66"/>
<comment type="pathway">
    <text evidence="2">Energy metabolism; oxidative phosphorylation.</text>
</comment>
<sequence>MADSVQRLAKPQLRGLLNSSIKKNLSVAIVLSIISGIAWKVGVCDVRKKLYADFYRTYDAEADFQRMKNAGVFTSCGPNDD</sequence>
<evidence type="ECO:0000256" key="8">
    <source>
        <dbReference type="ARBA" id="ARBA00023136"/>
    </source>
</evidence>
<keyword evidence="7" id="KW-0496">Mitochondrion</keyword>
<name>A0AAN9VB66_9ORTH</name>
<dbReference type="Pfam" id="PF02937">
    <property type="entry name" value="COX6C"/>
    <property type="match status" value="1"/>
</dbReference>
<reference evidence="9 10" key="1">
    <citation type="submission" date="2024-03" db="EMBL/GenBank/DDBJ databases">
        <title>The genome assembly and annotation of the cricket Gryllus longicercus Weissman &amp; Gray.</title>
        <authorList>
            <person name="Szrajer S."/>
            <person name="Gray D."/>
            <person name="Ylla G."/>
        </authorList>
    </citation>
    <scope>NUCLEOTIDE SEQUENCE [LARGE SCALE GENOMIC DNA]</scope>
    <source>
        <strain evidence="9">DAG 2021-001</strain>
        <tissue evidence="9">Whole body minus gut</tissue>
    </source>
</reference>
<dbReference type="EMBL" id="JAZDUA010000309">
    <property type="protein sequence ID" value="KAK7861634.1"/>
    <property type="molecule type" value="Genomic_DNA"/>
</dbReference>
<comment type="caution">
    <text evidence="9">The sequence shown here is derived from an EMBL/GenBank/DDBJ whole genome shotgun (WGS) entry which is preliminary data.</text>
</comment>
<keyword evidence="10" id="KW-1185">Reference proteome</keyword>
<dbReference type="PANTHER" id="PTHR48416:SF1">
    <property type="entry name" value="CYTOCHROME C OXIDASE SUBUNIT 6C"/>
    <property type="match status" value="1"/>
</dbReference>
<evidence type="ECO:0000256" key="5">
    <source>
        <dbReference type="ARBA" id="ARBA00022792"/>
    </source>
</evidence>
<keyword evidence="4" id="KW-0812">Transmembrane</keyword>
<evidence type="ECO:0008006" key="11">
    <source>
        <dbReference type="Google" id="ProtNLM"/>
    </source>
</evidence>
<dbReference type="CDD" id="cd22901">
    <property type="entry name" value="CcO_VIc"/>
    <property type="match status" value="1"/>
</dbReference>
<proteinExistence type="inferred from homology"/>
<evidence type="ECO:0000256" key="2">
    <source>
        <dbReference type="ARBA" id="ARBA00004673"/>
    </source>
</evidence>
<dbReference type="PANTHER" id="PTHR48416">
    <property type="entry name" value="CYTOCHROME C OXIDASE SUBUNIT 6C"/>
    <property type="match status" value="1"/>
</dbReference>
<dbReference type="InterPro" id="IPR051389">
    <property type="entry name" value="Cytochrome_c_oxidase_VIc"/>
</dbReference>
<evidence type="ECO:0000313" key="9">
    <source>
        <dbReference type="EMBL" id="KAK7861634.1"/>
    </source>
</evidence>